<reference evidence="1 2" key="1">
    <citation type="journal article" date="2016" name="Nat. Commun.">
        <title>Thousands of microbial genomes shed light on interconnected biogeochemical processes in an aquifer system.</title>
        <authorList>
            <person name="Anantharaman K."/>
            <person name="Brown C.T."/>
            <person name="Hug L.A."/>
            <person name="Sharon I."/>
            <person name="Castelle C.J."/>
            <person name="Probst A.J."/>
            <person name="Thomas B.C."/>
            <person name="Singh A."/>
            <person name="Wilkins M.J."/>
            <person name="Karaoz U."/>
            <person name="Brodie E.L."/>
            <person name="Williams K.H."/>
            <person name="Hubbard S.S."/>
            <person name="Banfield J.F."/>
        </authorList>
    </citation>
    <scope>NUCLEOTIDE SEQUENCE [LARGE SCALE GENOMIC DNA]</scope>
</reference>
<organism evidence="1 2">
    <name type="scientific">Candidatus Schekmanbacteria bacterium RBG_13_48_7</name>
    <dbReference type="NCBI Taxonomy" id="1817878"/>
    <lineage>
        <taxon>Bacteria</taxon>
        <taxon>Candidatus Schekmaniibacteriota</taxon>
    </lineage>
</organism>
<dbReference type="EMBL" id="MGDD01000080">
    <property type="protein sequence ID" value="OGL47363.1"/>
    <property type="molecule type" value="Genomic_DNA"/>
</dbReference>
<sequence length="235" mass="25798">MTMKQSILWLAGILLLLPVIVSGQSVTGAPVLADPPALAGGPDILDYSGYGYVNVLVLFTEYDTNPLEGADVYLLKEDGLIEDYKLTDASGQLEFAAPAGIYYLGAYYGTDYREQMVVLEANKVADGINLIFSYNPGTFGSMFRSKLDPVCFGPFSLQVLKLYSGYVALVPDVEVQILLPDNTLVKAAMSNYLGEVTFLLGEGFYKVRVTVDDIEQTRLLYMSCTTPPKLMQFLF</sequence>
<evidence type="ECO:0000313" key="2">
    <source>
        <dbReference type="Proteomes" id="UP000179266"/>
    </source>
</evidence>
<protein>
    <submittedName>
        <fullName evidence="1">Uncharacterized protein</fullName>
    </submittedName>
</protein>
<accession>A0A1F7S0M3</accession>
<name>A0A1F7S0M3_9BACT</name>
<evidence type="ECO:0000313" key="1">
    <source>
        <dbReference type="EMBL" id="OGL47363.1"/>
    </source>
</evidence>
<dbReference type="Proteomes" id="UP000179266">
    <property type="component" value="Unassembled WGS sequence"/>
</dbReference>
<proteinExistence type="predicted"/>
<gene>
    <name evidence="1" type="ORF">A2161_10355</name>
</gene>
<dbReference type="AlphaFoldDB" id="A0A1F7S0M3"/>
<comment type="caution">
    <text evidence="1">The sequence shown here is derived from an EMBL/GenBank/DDBJ whole genome shotgun (WGS) entry which is preliminary data.</text>
</comment>